<dbReference type="EMBL" id="CP027062">
    <property type="protein sequence ID" value="AVI51479.1"/>
    <property type="molecule type" value="Genomic_DNA"/>
</dbReference>
<dbReference type="RefSeq" id="WP_105216719.1">
    <property type="nucleotide sequence ID" value="NZ_CP027062.1"/>
</dbReference>
<dbReference type="OrthoDB" id="9778782at2"/>
<dbReference type="GO" id="GO:0016020">
    <property type="term" value="C:membrane"/>
    <property type="evidence" value="ECO:0007669"/>
    <property type="project" value="InterPro"/>
</dbReference>
<accession>A0A2S0HXT8</accession>
<dbReference type="InterPro" id="IPR007329">
    <property type="entry name" value="FMN-bd"/>
</dbReference>
<feature type="domain" description="FMN-binding" evidence="1">
    <location>
        <begin position="92"/>
        <end position="165"/>
    </location>
</feature>
<dbReference type="Proteomes" id="UP000238442">
    <property type="component" value="Chromosome"/>
</dbReference>
<sequence length="176" mass="19825">MLKKILLVSGLVIFLMAFSVPEKVMKKAEKVIEKQLQTDDFTTEFISIPEAINKQTASHFGDDNFFRIKIGNTTTGYGYIGNAPSKTATFDYLVLFDSNFIITKSSVLIYREEYGGEIGSKRWLNQFLGKSYQTPELKYREDIIPISGATISVRSMTRAMNDLLQSLGTLQDLNAL</sequence>
<organism evidence="2 3">
    <name type="scientific">Pukyongia salina</name>
    <dbReference type="NCBI Taxonomy" id="2094025"/>
    <lineage>
        <taxon>Bacteria</taxon>
        <taxon>Pseudomonadati</taxon>
        <taxon>Bacteroidota</taxon>
        <taxon>Flavobacteriia</taxon>
        <taxon>Flavobacteriales</taxon>
        <taxon>Flavobacteriaceae</taxon>
        <taxon>Pukyongia</taxon>
    </lineage>
</organism>
<name>A0A2S0HXT8_9FLAO</name>
<dbReference type="Pfam" id="PF04205">
    <property type="entry name" value="FMN_bind"/>
    <property type="match status" value="1"/>
</dbReference>
<proteinExistence type="predicted"/>
<keyword evidence="3" id="KW-1185">Reference proteome</keyword>
<reference evidence="2 3" key="1">
    <citation type="submission" date="2018-02" db="EMBL/GenBank/DDBJ databases">
        <title>Genomic analysis of the strain RR4-38 isolated from a seawater recirculating aquaculture system.</title>
        <authorList>
            <person name="Kim Y.-S."/>
            <person name="Jang Y.H."/>
            <person name="Kim K.-H."/>
        </authorList>
    </citation>
    <scope>NUCLEOTIDE SEQUENCE [LARGE SCALE GENOMIC DNA]</scope>
    <source>
        <strain evidence="2 3">RR4-38</strain>
    </source>
</reference>
<dbReference type="KEGG" id="aue:C5O00_09970"/>
<dbReference type="AlphaFoldDB" id="A0A2S0HXT8"/>
<evidence type="ECO:0000313" key="3">
    <source>
        <dbReference type="Proteomes" id="UP000238442"/>
    </source>
</evidence>
<dbReference type="GO" id="GO:0010181">
    <property type="term" value="F:FMN binding"/>
    <property type="evidence" value="ECO:0007669"/>
    <property type="project" value="InterPro"/>
</dbReference>
<gene>
    <name evidence="2" type="ORF">C5O00_09970</name>
</gene>
<protein>
    <submittedName>
        <fullName evidence="2">FMN-binding protein</fullName>
    </submittedName>
</protein>
<evidence type="ECO:0000313" key="2">
    <source>
        <dbReference type="EMBL" id="AVI51479.1"/>
    </source>
</evidence>
<evidence type="ECO:0000259" key="1">
    <source>
        <dbReference type="Pfam" id="PF04205"/>
    </source>
</evidence>